<dbReference type="InterPro" id="IPR029787">
    <property type="entry name" value="Nucleotide_cyclase"/>
</dbReference>
<organism evidence="5 6">
    <name type="scientific">Sphingobium terrigena</name>
    <dbReference type="NCBI Taxonomy" id="2304063"/>
    <lineage>
        <taxon>Bacteria</taxon>
        <taxon>Pseudomonadati</taxon>
        <taxon>Pseudomonadota</taxon>
        <taxon>Alphaproteobacteria</taxon>
        <taxon>Sphingomonadales</taxon>
        <taxon>Sphingomonadaceae</taxon>
        <taxon>Sphingobium</taxon>
    </lineage>
</organism>
<dbReference type="Proteomes" id="UP000283469">
    <property type="component" value="Unassembled WGS sequence"/>
</dbReference>
<dbReference type="SMART" id="SM00267">
    <property type="entry name" value="GGDEF"/>
    <property type="match status" value="1"/>
</dbReference>
<keyword evidence="3" id="KW-1133">Transmembrane helix</keyword>
<dbReference type="FunFam" id="3.30.70.270:FF:000001">
    <property type="entry name" value="Diguanylate cyclase domain protein"/>
    <property type="match status" value="1"/>
</dbReference>
<comment type="catalytic activity">
    <reaction evidence="2">
        <text>2 GTP = 3',3'-c-di-GMP + 2 diphosphate</text>
        <dbReference type="Rhea" id="RHEA:24898"/>
        <dbReference type="ChEBI" id="CHEBI:33019"/>
        <dbReference type="ChEBI" id="CHEBI:37565"/>
        <dbReference type="ChEBI" id="CHEBI:58805"/>
        <dbReference type="EC" id="2.7.7.65"/>
    </reaction>
</comment>
<evidence type="ECO:0000256" key="1">
    <source>
        <dbReference type="ARBA" id="ARBA00012528"/>
    </source>
</evidence>
<dbReference type="Gene3D" id="3.30.70.270">
    <property type="match status" value="1"/>
</dbReference>
<gene>
    <name evidence="5" type="ORF">D0Z70_06980</name>
</gene>
<feature type="transmembrane region" description="Helical" evidence="3">
    <location>
        <begin position="49"/>
        <end position="74"/>
    </location>
</feature>
<dbReference type="RefSeq" id="WP_119744774.1">
    <property type="nucleotide sequence ID" value="NZ_QVRA01000005.1"/>
</dbReference>
<dbReference type="PROSITE" id="PS50887">
    <property type="entry name" value="GGDEF"/>
    <property type="match status" value="1"/>
</dbReference>
<proteinExistence type="predicted"/>
<keyword evidence="3" id="KW-0812">Transmembrane</keyword>
<evidence type="ECO:0000313" key="5">
    <source>
        <dbReference type="EMBL" id="RJG55784.1"/>
    </source>
</evidence>
<evidence type="ECO:0000256" key="2">
    <source>
        <dbReference type="ARBA" id="ARBA00034247"/>
    </source>
</evidence>
<evidence type="ECO:0000313" key="6">
    <source>
        <dbReference type="Proteomes" id="UP000283469"/>
    </source>
</evidence>
<dbReference type="OrthoDB" id="384661at2"/>
<feature type="transmembrane region" description="Helical" evidence="3">
    <location>
        <begin position="19"/>
        <end position="37"/>
    </location>
</feature>
<accession>A0A418YUC7</accession>
<evidence type="ECO:0000259" key="4">
    <source>
        <dbReference type="PROSITE" id="PS50887"/>
    </source>
</evidence>
<sequence length="282" mass="30927">MHFYLATSFIFPRSLRLRLFTLCFIVTHLPLLGYSSWGLATGRIALTEFVLLTLMTVFGTAIALMGIGALLNPIHALAETLNRKAETALPEMGDVIQTLYAGVHRAASTARAQIDDLQVAAHEDPLTGIANRRGFLAQIDALPRDQRRGCVAIIDIDHFKQVNDQLGHDEGDRVLAAFADRLSAQLRRVDKVARWGGEEFVIFFHGAAEDEACWSLARITSQMRQEPIGRIHGRPISFSAGVCRWTGDVVDGAIAAADTALYEAKQSGRDRICRASAAVQMV</sequence>
<dbReference type="Pfam" id="PF00990">
    <property type="entry name" value="GGDEF"/>
    <property type="match status" value="1"/>
</dbReference>
<dbReference type="AlphaFoldDB" id="A0A418YUC7"/>
<name>A0A418YUC7_9SPHN</name>
<dbReference type="EC" id="2.7.7.65" evidence="1"/>
<dbReference type="InterPro" id="IPR043128">
    <property type="entry name" value="Rev_trsase/Diguanyl_cyclase"/>
</dbReference>
<evidence type="ECO:0000256" key="3">
    <source>
        <dbReference type="SAM" id="Phobius"/>
    </source>
</evidence>
<reference evidence="5 6" key="1">
    <citation type="submission" date="2018-08" db="EMBL/GenBank/DDBJ databases">
        <title>Sphingobium sp. EO9.</title>
        <authorList>
            <person name="Park Y."/>
            <person name="Kim K.H."/>
            <person name="Jeon C.O."/>
        </authorList>
    </citation>
    <scope>NUCLEOTIDE SEQUENCE [LARGE SCALE GENOMIC DNA]</scope>
    <source>
        <strain evidence="5 6">EO9</strain>
    </source>
</reference>
<comment type="caution">
    <text evidence="5">The sequence shown here is derived from an EMBL/GenBank/DDBJ whole genome shotgun (WGS) entry which is preliminary data.</text>
</comment>
<dbReference type="InterPro" id="IPR050469">
    <property type="entry name" value="Diguanylate_Cyclase"/>
</dbReference>
<keyword evidence="6" id="KW-1185">Reference proteome</keyword>
<dbReference type="InterPro" id="IPR000160">
    <property type="entry name" value="GGDEF_dom"/>
</dbReference>
<dbReference type="NCBIfam" id="TIGR00254">
    <property type="entry name" value="GGDEF"/>
    <property type="match status" value="1"/>
</dbReference>
<protein>
    <recommendedName>
        <fullName evidence="1">diguanylate cyclase</fullName>
        <ecNumber evidence="1">2.7.7.65</ecNumber>
    </recommendedName>
</protein>
<dbReference type="CDD" id="cd01949">
    <property type="entry name" value="GGDEF"/>
    <property type="match status" value="1"/>
</dbReference>
<dbReference type="PANTHER" id="PTHR45138">
    <property type="entry name" value="REGULATORY COMPONENTS OF SENSORY TRANSDUCTION SYSTEM"/>
    <property type="match status" value="1"/>
</dbReference>
<dbReference type="SUPFAM" id="SSF55073">
    <property type="entry name" value="Nucleotide cyclase"/>
    <property type="match status" value="1"/>
</dbReference>
<dbReference type="GO" id="GO:0052621">
    <property type="term" value="F:diguanylate cyclase activity"/>
    <property type="evidence" value="ECO:0007669"/>
    <property type="project" value="UniProtKB-EC"/>
</dbReference>
<feature type="domain" description="GGDEF" evidence="4">
    <location>
        <begin position="147"/>
        <end position="277"/>
    </location>
</feature>
<keyword evidence="3" id="KW-0472">Membrane</keyword>
<dbReference type="PANTHER" id="PTHR45138:SF9">
    <property type="entry name" value="DIGUANYLATE CYCLASE DGCM-RELATED"/>
    <property type="match status" value="1"/>
</dbReference>
<dbReference type="EMBL" id="QVRA01000005">
    <property type="protein sequence ID" value="RJG55784.1"/>
    <property type="molecule type" value="Genomic_DNA"/>
</dbReference>